<evidence type="ECO:0000256" key="1">
    <source>
        <dbReference type="SAM" id="Phobius"/>
    </source>
</evidence>
<dbReference type="HOGENOM" id="CLU_062581_0_0_11"/>
<keyword evidence="1" id="KW-1133">Transmembrane helix</keyword>
<gene>
    <name evidence="2" type="ORF">BIFADO_00438</name>
</gene>
<keyword evidence="1" id="KW-0812">Transmembrane</keyword>
<accession>A7A3P6</accession>
<proteinExistence type="predicted"/>
<reference evidence="2 3" key="2">
    <citation type="submission" date="2007-05" db="EMBL/GenBank/DDBJ databases">
        <title>Draft genome sequence of Bifidobacterium adolescentis (L2-32).</title>
        <authorList>
            <person name="Sudarsanam P."/>
            <person name="Ley R."/>
            <person name="Guruge J."/>
            <person name="Turnbaugh P.J."/>
            <person name="Mahowald M."/>
            <person name="Liep D."/>
            <person name="Gordon J."/>
        </authorList>
    </citation>
    <scope>NUCLEOTIDE SEQUENCE [LARGE SCALE GENOMIC DNA]</scope>
    <source>
        <strain evidence="2 3">L2-32</strain>
    </source>
</reference>
<dbReference type="InterPro" id="IPR036890">
    <property type="entry name" value="HATPase_C_sf"/>
</dbReference>
<evidence type="ECO:0000313" key="3">
    <source>
        <dbReference type="Proteomes" id="UP000003773"/>
    </source>
</evidence>
<protein>
    <submittedName>
        <fullName evidence="2">Uncharacterized protein</fullName>
    </submittedName>
</protein>
<evidence type="ECO:0000313" key="2">
    <source>
        <dbReference type="EMBL" id="EDN83529.1"/>
    </source>
</evidence>
<dbReference type="Gene3D" id="3.30.565.10">
    <property type="entry name" value="Histidine kinase-like ATPase, C-terminal domain"/>
    <property type="match status" value="1"/>
</dbReference>
<feature type="transmembrane region" description="Helical" evidence="1">
    <location>
        <begin position="24"/>
        <end position="42"/>
    </location>
</feature>
<dbReference type="Proteomes" id="UP000003773">
    <property type="component" value="Unassembled WGS sequence"/>
</dbReference>
<comment type="caution">
    <text evidence="2">The sequence shown here is derived from an EMBL/GenBank/DDBJ whole genome shotgun (WGS) entry which is preliminary data.</text>
</comment>
<reference evidence="2 3" key="1">
    <citation type="submission" date="2007-04" db="EMBL/GenBank/DDBJ databases">
        <authorList>
            <person name="Fulton L."/>
            <person name="Clifton S."/>
            <person name="Fulton B."/>
            <person name="Xu J."/>
            <person name="Minx P."/>
            <person name="Pepin K.H."/>
            <person name="Johnson M."/>
            <person name="Thiruvilangam P."/>
            <person name="Bhonagiri V."/>
            <person name="Nash W.E."/>
            <person name="Mardis E.R."/>
            <person name="Wilson R.K."/>
        </authorList>
    </citation>
    <scope>NUCLEOTIDE SEQUENCE [LARGE SCALE GENOMIC DNA]</scope>
    <source>
        <strain evidence="2 3">L2-32</strain>
    </source>
</reference>
<dbReference type="EMBL" id="AAXD02000018">
    <property type="protein sequence ID" value="EDN83529.1"/>
    <property type="molecule type" value="Genomic_DNA"/>
</dbReference>
<sequence length="275" mass="30684">MGPLLCALALPLGYWTGGIDYNPSIPVLACSYIGAFFVGFAIRWKIQTEQRKTDLAIAQEQVRRQQKRLKEIHILHDSIAGAMTYAILLCRKKEPSESSDTLPQIEQVLMQALHELRTQIISPMTDELKTDKEEDADELFQQHIEAQCKRLRILGFTGTPIIRGNLNAMDKSLLPSLQTVCTEILNNIAKHGKPGAFAFILSVGPDAVRIFASNLYNAAINSAPENHYGTALIQDFAQQHNGTMTINSENEEWSLSLTIPLAHQVKLMFSPTEKL</sequence>
<name>A7A3P6_BIFAD</name>
<keyword evidence="1" id="KW-0472">Membrane</keyword>
<dbReference type="AlphaFoldDB" id="A7A3P6"/>
<organism evidence="2 3">
    <name type="scientific">Bifidobacterium adolescentis L2-32</name>
    <dbReference type="NCBI Taxonomy" id="411481"/>
    <lineage>
        <taxon>Bacteria</taxon>
        <taxon>Bacillati</taxon>
        <taxon>Actinomycetota</taxon>
        <taxon>Actinomycetes</taxon>
        <taxon>Bifidobacteriales</taxon>
        <taxon>Bifidobacteriaceae</taxon>
        <taxon>Bifidobacterium</taxon>
    </lineage>
</organism>